<dbReference type="InterPro" id="IPR006206">
    <property type="entry name" value="Mevalonate/galactokinase"/>
</dbReference>
<evidence type="ECO:0000256" key="4">
    <source>
        <dbReference type="ARBA" id="ARBA00022777"/>
    </source>
</evidence>
<dbReference type="Gene3D" id="3.30.70.890">
    <property type="entry name" value="GHMP kinase, C-terminal domain"/>
    <property type="match status" value="1"/>
</dbReference>
<feature type="domain" description="GHMP kinase C-terminal" evidence="9">
    <location>
        <begin position="307"/>
        <end position="387"/>
    </location>
</feature>
<evidence type="ECO:0000259" key="9">
    <source>
        <dbReference type="Pfam" id="PF08544"/>
    </source>
</evidence>
<comment type="caution">
    <text evidence="11">The sequence shown here is derived from an EMBL/GenBank/DDBJ whole genome shotgun (WGS) entry which is preliminary data.</text>
</comment>
<dbReference type="InterPro" id="IPR014721">
    <property type="entry name" value="Ribsml_uS5_D2-typ_fold_subgr"/>
</dbReference>
<dbReference type="EMBL" id="BAABIM010000003">
    <property type="protein sequence ID" value="GAA4691751.1"/>
    <property type="molecule type" value="Genomic_DNA"/>
</dbReference>
<keyword evidence="3" id="KW-0547">Nucleotide-binding</keyword>
<dbReference type="Pfam" id="PF08544">
    <property type="entry name" value="GHMP_kinases_C"/>
    <property type="match status" value="1"/>
</dbReference>
<dbReference type="EC" id="2.7.1.6" evidence="7"/>
<dbReference type="Pfam" id="PF10509">
    <property type="entry name" value="GalKase_gal_bdg"/>
    <property type="match status" value="1"/>
</dbReference>
<keyword evidence="6" id="KW-0299">Galactose metabolism</keyword>
<dbReference type="Gene3D" id="3.30.230.10">
    <property type="match status" value="1"/>
</dbReference>
<dbReference type="PROSITE" id="PS00106">
    <property type="entry name" value="GALACTOKINASE"/>
    <property type="match status" value="1"/>
</dbReference>
<feature type="domain" description="Galactokinase N-terminal" evidence="10">
    <location>
        <begin position="32"/>
        <end position="80"/>
    </location>
</feature>
<evidence type="ECO:0000259" key="10">
    <source>
        <dbReference type="Pfam" id="PF10509"/>
    </source>
</evidence>
<dbReference type="PANTHER" id="PTHR10457">
    <property type="entry name" value="MEVALONATE KINASE/GALACTOKINASE"/>
    <property type="match status" value="1"/>
</dbReference>
<keyword evidence="5" id="KW-0067">ATP-binding</keyword>
<keyword evidence="4" id="KW-0418">Kinase</keyword>
<evidence type="ECO:0000256" key="6">
    <source>
        <dbReference type="ARBA" id="ARBA00023144"/>
    </source>
</evidence>
<dbReference type="InterPro" id="IPR036554">
    <property type="entry name" value="GHMP_kinase_C_sf"/>
</dbReference>
<reference evidence="12" key="1">
    <citation type="journal article" date="2019" name="Int. J. Syst. Evol. Microbiol.">
        <title>The Global Catalogue of Microorganisms (GCM) 10K type strain sequencing project: providing services to taxonomists for standard genome sequencing and annotation.</title>
        <authorList>
            <consortium name="The Broad Institute Genomics Platform"/>
            <consortium name="The Broad Institute Genome Sequencing Center for Infectious Disease"/>
            <person name="Wu L."/>
            <person name="Ma J."/>
        </authorList>
    </citation>
    <scope>NUCLEOTIDE SEQUENCE [LARGE SCALE GENOMIC DNA]</scope>
    <source>
        <strain evidence="12">JCM 18127</strain>
    </source>
</reference>
<gene>
    <name evidence="11" type="primary">galK</name>
    <name evidence="11" type="ORF">GCM10023226_32090</name>
</gene>
<dbReference type="Pfam" id="PF00288">
    <property type="entry name" value="GHMP_kinases_N"/>
    <property type="match status" value="1"/>
</dbReference>
<evidence type="ECO:0000313" key="11">
    <source>
        <dbReference type="EMBL" id="GAA4691751.1"/>
    </source>
</evidence>
<sequence length="408" mass="41689">MMPHRTLRRLAGVTSLLEPGTTTDRAVRLRAEHRARWGADPALVGRAPGRVNLIGEHTDYNGGLVLPVALPHSTLVSLSPRDDGRVRVASLQAEGVFEAQLDDVGPGTVDGWAAYAAGVLWALDEQGVTVPGVDLLVDSTVPLGAGLSSSAALECAVAVAVTALVGGDLSPAGRRRLAAACVRAESEVAGAPTGGMDQAVSLLAEPGAALLLDFDTADGSVGDLRHVELGLERAGLALLVTDTRVSHALVDGGYGDRRAECGRAAEALGVDSLRRADLAGVEALPDPLLRRRARHVVGEVQRVSGVVEAVTAGDWGTVGRAFVASHASMRDDFEISCAELDLAVATAVEAGALGARMTGGGFGGSSVALVPADRVEAVVAAVQRAFADAGHRAPLHLMATPSAAADLV</sequence>
<keyword evidence="2" id="KW-0808">Transferase</keyword>
<dbReference type="InterPro" id="IPR020568">
    <property type="entry name" value="Ribosomal_Su5_D2-typ_SF"/>
</dbReference>
<evidence type="ECO:0000313" key="12">
    <source>
        <dbReference type="Proteomes" id="UP001500621"/>
    </source>
</evidence>
<dbReference type="NCBIfam" id="TIGR00131">
    <property type="entry name" value="gal_kin"/>
    <property type="match status" value="1"/>
</dbReference>
<dbReference type="InterPro" id="IPR006203">
    <property type="entry name" value="GHMP_knse_ATP-bd_CS"/>
</dbReference>
<dbReference type="InterPro" id="IPR013750">
    <property type="entry name" value="GHMP_kinase_C_dom"/>
</dbReference>
<dbReference type="InterPro" id="IPR000705">
    <property type="entry name" value="Galactokinase"/>
</dbReference>
<dbReference type="PRINTS" id="PR00959">
    <property type="entry name" value="MEVGALKINASE"/>
</dbReference>
<proteinExistence type="inferred from homology"/>
<evidence type="ECO:0000256" key="5">
    <source>
        <dbReference type="ARBA" id="ARBA00022840"/>
    </source>
</evidence>
<name>A0ABP8WLY2_9ACTN</name>
<feature type="domain" description="GHMP kinase N-terminal" evidence="8">
    <location>
        <begin position="115"/>
        <end position="203"/>
    </location>
</feature>
<dbReference type="Proteomes" id="UP001500621">
    <property type="component" value="Unassembled WGS sequence"/>
</dbReference>
<dbReference type="PANTHER" id="PTHR10457:SF7">
    <property type="entry name" value="GALACTOKINASE-RELATED"/>
    <property type="match status" value="1"/>
</dbReference>
<accession>A0ABP8WLY2</accession>
<dbReference type="InterPro" id="IPR019741">
    <property type="entry name" value="Galactokinase_CS"/>
</dbReference>
<dbReference type="InterPro" id="IPR019539">
    <property type="entry name" value="GalKase_N"/>
</dbReference>
<evidence type="ECO:0000259" key="8">
    <source>
        <dbReference type="Pfam" id="PF00288"/>
    </source>
</evidence>
<evidence type="ECO:0000256" key="3">
    <source>
        <dbReference type="ARBA" id="ARBA00022741"/>
    </source>
</evidence>
<protein>
    <recommendedName>
        <fullName evidence="7">Galactokinase</fullName>
        <ecNumber evidence="7">2.7.1.6</ecNumber>
    </recommendedName>
</protein>
<dbReference type="SUPFAM" id="SSF55060">
    <property type="entry name" value="GHMP Kinase, C-terminal domain"/>
    <property type="match status" value="1"/>
</dbReference>
<keyword evidence="6" id="KW-0119">Carbohydrate metabolism</keyword>
<evidence type="ECO:0000256" key="2">
    <source>
        <dbReference type="ARBA" id="ARBA00022679"/>
    </source>
</evidence>
<dbReference type="SUPFAM" id="SSF54211">
    <property type="entry name" value="Ribosomal protein S5 domain 2-like"/>
    <property type="match status" value="1"/>
</dbReference>
<keyword evidence="12" id="KW-1185">Reference proteome</keyword>
<comment type="similarity">
    <text evidence="1">Belongs to the GHMP kinase family. GalK subfamily.</text>
</comment>
<evidence type="ECO:0000256" key="1">
    <source>
        <dbReference type="ARBA" id="ARBA00006566"/>
    </source>
</evidence>
<organism evidence="11 12">
    <name type="scientific">Nocardioides nanhaiensis</name>
    <dbReference type="NCBI Taxonomy" id="1476871"/>
    <lineage>
        <taxon>Bacteria</taxon>
        <taxon>Bacillati</taxon>
        <taxon>Actinomycetota</taxon>
        <taxon>Actinomycetes</taxon>
        <taxon>Propionibacteriales</taxon>
        <taxon>Nocardioidaceae</taxon>
        <taxon>Nocardioides</taxon>
    </lineage>
</organism>
<dbReference type="PROSITE" id="PS00627">
    <property type="entry name" value="GHMP_KINASES_ATP"/>
    <property type="match status" value="1"/>
</dbReference>
<evidence type="ECO:0000256" key="7">
    <source>
        <dbReference type="NCBIfam" id="TIGR00131"/>
    </source>
</evidence>
<dbReference type="PIRSF" id="PIRSF000530">
    <property type="entry name" value="Galactokinase"/>
    <property type="match status" value="1"/>
</dbReference>
<dbReference type="PRINTS" id="PR00473">
    <property type="entry name" value="GALCTOKINASE"/>
</dbReference>
<dbReference type="InterPro" id="IPR006204">
    <property type="entry name" value="GHMP_kinase_N_dom"/>
</dbReference>